<evidence type="ECO:0000256" key="1">
    <source>
        <dbReference type="ARBA" id="ARBA00022801"/>
    </source>
</evidence>
<name>A0A0E2BFK1_9LEPT</name>
<evidence type="ECO:0000313" key="4">
    <source>
        <dbReference type="Proteomes" id="UP000006329"/>
    </source>
</evidence>
<dbReference type="AlphaFoldDB" id="A0A0E2BFK1"/>
<dbReference type="CDD" id="cd07067">
    <property type="entry name" value="HP_PGM_like"/>
    <property type="match status" value="1"/>
</dbReference>
<protein>
    <submittedName>
        <fullName evidence="3">Phosphohistidine phosphatase SixA</fullName>
    </submittedName>
</protein>
<dbReference type="InterPro" id="IPR051021">
    <property type="entry name" value="Mito_Ser/Thr_phosphatase"/>
</dbReference>
<dbReference type="Pfam" id="PF00300">
    <property type="entry name" value="His_Phos_1"/>
    <property type="match status" value="1"/>
</dbReference>
<reference evidence="3" key="1">
    <citation type="submission" date="2012-10" db="EMBL/GenBank/DDBJ databases">
        <authorList>
            <person name="Harkins D.M."/>
            <person name="Durkin A.S."/>
            <person name="Brinkac L.M."/>
            <person name="Haft D.H."/>
            <person name="Selengut J.D."/>
            <person name="Sanka R."/>
            <person name="DePew J."/>
            <person name="Purushe J."/>
            <person name="Matthias M.A."/>
            <person name="Vinetz J.M."/>
            <person name="Sutton G.G."/>
            <person name="Nierman W.C."/>
            <person name="Fouts D.E."/>
        </authorList>
    </citation>
    <scope>NUCLEOTIDE SEQUENCE [LARGE SCALE GENOMIC DNA]</scope>
    <source>
        <strain evidence="3">MOR084</strain>
    </source>
</reference>
<dbReference type="SUPFAM" id="SSF53254">
    <property type="entry name" value="Phosphoglycerate mutase-like"/>
    <property type="match status" value="1"/>
</dbReference>
<dbReference type="RefSeq" id="WP_004476333.1">
    <property type="nucleotide sequence ID" value="NZ_AHON02000039.1"/>
</dbReference>
<gene>
    <name evidence="3" type="ORF">LEP1GSC179_3626</name>
</gene>
<proteinExistence type="predicted"/>
<dbReference type="PANTHER" id="PTHR20935:SF1">
    <property type="entry name" value="SLL1549 PROTEIN"/>
    <property type="match status" value="1"/>
</dbReference>
<sequence>MKQIHLIRHSKSDWETGFKSDHERPLSEKGKKNARALRKYLEKIEFKIDLFLVSNSKRTVDTYRIITKGRDPSFETKVTEKLYESDSEDILTMIRELNLKFKDVALLGHNPGIEEIANRLIRGNEDLSLSESVFFKFPTSGFLSIQIETKSWEELGNVPGKIIRFWVPG</sequence>
<dbReference type="EMBL" id="AHON02000039">
    <property type="protein sequence ID" value="EKO34080.1"/>
    <property type="molecule type" value="Genomic_DNA"/>
</dbReference>
<evidence type="ECO:0000313" key="3">
    <source>
        <dbReference type="EMBL" id="EKO34080.1"/>
    </source>
</evidence>
<accession>A0A0E2BFK1</accession>
<dbReference type="PANTHER" id="PTHR20935">
    <property type="entry name" value="PHOSPHOGLYCERATE MUTASE-RELATED"/>
    <property type="match status" value="1"/>
</dbReference>
<organism evidence="3 4">
    <name type="scientific">Leptospira santarosai str. MOR084</name>
    <dbReference type="NCBI Taxonomy" id="1049984"/>
    <lineage>
        <taxon>Bacteria</taxon>
        <taxon>Pseudomonadati</taxon>
        <taxon>Spirochaetota</taxon>
        <taxon>Spirochaetia</taxon>
        <taxon>Leptospirales</taxon>
        <taxon>Leptospiraceae</taxon>
        <taxon>Leptospira</taxon>
    </lineage>
</organism>
<keyword evidence="1" id="KW-0378">Hydrolase</keyword>
<dbReference type="Gene3D" id="3.40.50.1240">
    <property type="entry name" value="Phosphoglycerate mutase-like"/>
    <property type="match status" value="1"/>
</dbReference>
<dbReference type="InterPro" id="IPR013078">
    <property type="entry name" value="His_Pase_superF_clade-1"/>
</dbReference>
<dbReference type="GO" id="GO:0016787">
    <property type="term" value="F:hydrolase activity"/>
    <property type="evidence" value="ECO:0007669"/>
    <property type="project" value="UniProtKB-KW"/>
</dbReference>
<evidence type="ECO:0000256" key="2">
    <source>
        <dbReference type="PIRSR" id="PIRSR613078-2"/>
    </source>
</evidence>
<feature type="binding site" evidence="2">
    <location>
        <position position="58"/>
    </location>
    <ligand>
        <name>substrate</name>
    </ligand>
</feature>
<keyword evidence="4" id="KW-1185">Reference proteome</keyword>
<dbReference type="InterPro" id="IPR029033">
    <property type="entry name" value="His_PPase_superfam"/>
</dbReference>
<comment type="caution">
    <text evidence="3">The sequence shown here is derived from an EMBL/GenBank/DDBJ whole genome shotgun (WGS) entry which is preliminary data.</text>
</comment>
<dbReference type="Proteomes" id="UP000006329">
    <property type="component" value="Unassembled WGS sequence"/>
</dbReference>